<dbReference type="Pfam" id="PF12704">
    <property type="entry name" value="MacB_PCD"/>
    <property type="match status" value="1"/>
</dbReference>
<comment type="caution">
    <text evidence="9">The sequence shown here is derived from an EMBL/GenBank/DDBJ whole genome shotgun (WGS) entry which is preliminary data.</text>
</comment>
<gene>
    <name evidence="9" type="ORF">GGD90_001216</name>
</gene>
<evidence type="ECO:0000256" key="5">
    <source>
        <dbReference type="ARBA" id="ARBA00023136"/>
    </source>
</evidence>
<keyword evidence="3 6" id="KW-0812">Transmembrane</keyword>
<accession>A0A840G375</accession>
<evidence type="ECO:0000256" key="3">
    <source>
        <dbReference type="ARBA" id="ARBA00022692"/>
    </source>
</evidence>
<dbReference type="AlphaFoldDB" id="A0A840G375"/>
<evidence type="ECO:0000256" key="2">
    <source>
        <dbReference type="ARBA" id="ARBA00022475"/>
    </source>
</evidence>
<dbReference type="EMBL" id="JACIGE010000003">
    <property type="protein sequence ID" value="MBB4246853.1"/>
    <property type="molecule type" value="Genomic_DNA"/>
</dbReference>
<sequence>MLFTLIFRNAFRHRLRTLLTITGLTVAILAFGLLSTVISAWYAGAEGASGARLITRNAISLIFPLPLNYREKIRQIDGVRSVSLANWFGGVYKEPKNFFPQFAVEPESYLGIYTEYRLTDEERREFLHDRKGCIVGAKLARTYGFKVGDTITLQGRIFPGNWDFVIRGIYTGRDAKTDVSQMLFHWDYLNETLKQRSPGRANAVGVYIAEIAEQGRAAEISRAIDAQFRNSNAETLTETDRAFQLGFVSRTESIVVAIRIVSYLVIFIILAVMANTMAMTVRERSAEYATLKALGFGPAFLVLLIYGESLAIAAIGGGIGIAATFPAAAAFAKTLGKFFPVFEVSNTTVALQVLWALAVGLVSAFFPARRAARVKIVDGLRSIG</sequence>
<protein>
    <submittedName>
        <fullName evidence="9">Putative ABC transport system permease protein</fullName>
    </submittedName>
</protein>
<proteinExistence type="predicted"/>
<feature type="transmembrane region" description="Helical" evidence="6">
    <location>
        <begin position="299"/>
        <end position="329"/>
    </location>
</feature>
<name>A0A840G375_RHOTE</name>
<evidence type="ECO:0000256" key="1">
    <source>
        <dbReference type="ARBA" id="ARBA00004651"/>
    </source>
</evidence>
<keyword evidence="4 6" id="KW-1133">Transmembrane helix</keyword>
<feature type="transmembrane region" description="Helical" evidence="6">
    <location>
        <begin position="260"/>
        <end position="278"/>
    </location>
</feature>
<dbReference type="InterPro" id="IPR003838">
    <property type="entry name" value="ABC3_permease_C"/>
</dbReference>
<dbReference type="InterPro" id="IPR051125">
    <property type="entry name" value="ABC-4/HrtB_transporter"/>
</dbReference>
<feature type="domain" description="ABC3 transporter permease C-terminal" evidence="7">
    <location>
        <begin position="260"/>
        <end position="374"/>
    </location>
</feature>
<evidence type="ECO:0000256" key="4">
    <source>
        <dbReference type="ARBA" id="ARBA00022989"/>
    </source>
</evidence>
<dbReference type="RefSeq" id="WP_153115354.1">
    <property type="nucleotide sequence ID" value="NZ_JACIGE010000003.1"/>
</dbReference>
<feature type="transmembrane region" description="Helical" evidence="6">
    <location>
        <begin position="21"/>
        <end position="43"/>
    </location>
</feature>
<keyword evidence="10" id="KW-1185">Reference proteome</keyword>
<evidence type="ECO:0000313" key="9">
    <source>
        <dbReference type="EMBL" id="MBB4246853.1"/>
    </source>
</evidence>
<evidence type="ECO:0000256" key="6">
    <source>
        <dbReference type="SAM" id="Phobius"/>
    </source>
</evidence>
<dbReference type="OrthoDB" id="9775474at2"/>
<evidence type="ECO:0000259" key="7">
    <source>
        <dbReference type="Pfam" id="PF02687"/>
    </source>
</evidence>
<organism evidence="9 10">
    <name type="scientific">Rhodocyclus tenuis</name>
    <name type="common">Rhodospirillum tenue</name>
    <dbReference type="NCBI Taxonomy" id="1066"/>
    <lineage>
        <taxon>Bacteria</taxon>
        <taxon>Pseudomonadati</taxon>
        <taxon>Pseudomonadota</taxon>
        <taxon>Betaproteobacteria</taxon>
        <taxon>Rhodocyclales</taxon>
        <taxon>Rhodocyclaceae</taxon>
        <taxon>Rhodocyclus</taxon>
    </lineage>
</organism>
<feature type="domain" description="MacB-like periplasmic core" evidence="8">
    <location>
        <begin position="17"/>
        <end position="224"/>
    </location>
</feature>
<dbReference type="PANTHER" id="PTHR43738">
    <property type="entry name" value="ABC TRANSPORTER, MEMBRANE PROTEIN"/>
    <property type="match status" value="1"/>
</dbReference>
<keyword evidence="5 6" id="KW-0472">Membrane</keyword>
<dbReference type="GO" id="GO:0005886">
    <property type="term" value="C:plasma membrane"/>
    <property type="evidence" value="ECO:0007669"/>
    <property type="project" value="UniProtKB-SubCell"/>
</dbReference>
<dbReference type="Proteomes" id="UP000587070">
    <property type="component" value="Unassembled WGS sequence"/>
</dbReference>
<dbReference type="InterPro" id="IPR025857">
    <property type="entry name" value="MacB_PCD"/>
</dbReference>
<dbReference type="PANTHER" id="PTHR43738:SF3">
    <property type="entry name" value="ABC TRANSPORTER PERMEASE"/>
    <property type="match status" value="1"/>
</dbReference>
<evidence type="ECO:0000259" key="8">
    <source>
        <dbReference type="Pfam" id="PF12704"/>
    </source>
</evidence>
<comment type="subcellular location">
    <subcellularLocation>
        <location evidence="1">Cell membrane</location>
        <topology evidence="1">Multi-pass membrane protein</topology>
    </subcellularLocation>
</comment>
<feature type="transmembrane region" description="Helical" evidence="6">
    <location>
        <begin position="349"/>
        <end position="366"/>
    </location>
</feature>
<keyword evidence="2" id="KW-1003">Cell membrane</keyword>
<dbReference type="Pfam" id="PF02687">
    <property type="entry name" value="FtsX"/>
    <property type="match status" value="1"/>
</dbReference>
<evidence type="ECO:0000313" key="10">
    <source>
        <dbReference type="Proteomes" id="UP000587070"/>
    </source>
</evidence>
<reference evidence="9 10" key="1">
    <citation type="submission" date="2020-08" db="EMBL/GenBank/DDBJ databases">
        <title>Genome sequencing of Purple Non-Sulfur Bacteria from various extreme environments.</title>
        <authorList>
            <person name="Mayer M."/>
        </authorList>
    </citation>
    <scope>NUCLEOTIDE SEQUENCE [LARGE SCALE GENOMIC DNA]</scope>
    <source>
        <strain evidence="9 10">2761</strain>
    </source>
</reference>